<gene>
    <name evidence="1" type="ORF">JOE61_003386</name>
</gene>
<protein>
    <submittedName>
        <fullName evidence="1">Uncharacterized protein</fullName>
    </submittedName>
</protein>
<dbReference type="Proteomes" id="UP000732378">
    <property type="component" value="Unassembled WGS sequence"/>
</dbReference>
<keyword evidence="2" id="KW-1185">Reference proteome</keyword>
<sequence length="296" mass="33912">MASVEQQVRSADSAICQNIERYADDRGFLSQNLLAQLRNLVEGLIVWSHLGDPSAEFHYDRVGLALEAVKAKAKFRLLSRFHNLLQASASHYTLDGDPSERLMLKYYEYLLRTRNLALKEFGIAILGNLELFPVDLDPSLREYYESIAARIEAARATPTEPRRERYYVHSSRPFFVGGRIYYEVTFSLAHNWTSKFDRTIAFTDVDMTDKYAAYLDLSSESIAVLGETMPILIIRAWEVSIRPCEFENFARIFGPASQVQSSHAEYRNLMQYLTTTRSSLLDLVDMTDASYTQIRA</sequence>
<reference evidence="1 2" key="1">
    <citation type="submission" date="2021-01" db="EMBL/GenBank/DDBJ databases">
        <title>Sequencing the genomes of 1000 actinobacteria strains.</title>
        <authorList>
            <person name="Klenk H.-P."/>
        </authorList>
    </citation>
    <scope>NUCLEOTIDE SEQUENCE [LARGE SCALE GENOMIC DNA]</scope>
    <source>
        <strain evidence="1 2">DSM 18239</strain>
    </source>
</reference>
<evidence type="ECO:0000313" key="2">
    <source>
        <dbReference type="Proteomes" id="UP000732378"/>
    </source>
</evidence>
<proteinExistence type="predicted"/>
<dbReference type="RefSeq" id="WP_204797277.1">
    <property type="nucleotide sequence ID" value="NZ_JACDTV010000027.1"/>
</dbReference>
<name>A0ABS2MEF0_9ACTN</name>
<organism evidence="1 2">
    <name type="scientific">Nocardioides salarius</name>
    <dbReference type="NCBI Taxonomy" id="374513"/>
    <lineage>
        <taxon>Bacteria</taxon>
        <taxon>Bacillati</taxon>
        <taxon>Actinomycetota</taxon>
        <taxon>Actinomycetes</taxon>
        <taxon>Propionibacteriales</taxon>
        <taxon>Nocardioidaceae</taxon>
        <taxon>Nocardioides</taxon>
    </lineage>
</organism>
<dbReference type="EMBL" id="JAFBBZ010000001">
    <property type="protein sequence ID" value="MBM7509572.1"/>
    <property type="molecule type" value="Genomic_DNA"/>
</dbReference>
<accession>A0ABS2MEF0</accession>
<evidence type="ECO:0000313" key="1">
    <source>
        <dbReference type="EMBL" id="MBM7509572.1"/>
    </source>
</evidence>
<comment type="caution">
    <text evidence="1">The sequence shown here is derived from an EMBL/GenBank/DDBJ whole genome shotgun (WGS) entry which is preliminary data.</text>
</comment>